<feature type="region of interest" description="Disordered" evidence="1">
    <location>
        <begin position="106"/>
        <end position="136"/>
    </location>
</feature>
<evidence type="ECO:0008006" key="4">
    <source>
        <dbReference type="Google" id="ProtNLM"/>
    </source>
</evidence>
<proteinExistence type="predicted"/>
<reference evidence="3" key="1">
    <citation type="journal article" date="2019" name="MBio">
        <title>Virus Genomes from Deep Sea Sediments Expand the Ocean Megavirome and Support Independent Origins of Viral Gigantism.</title>
        <authorList>
            <person name="Backstrom D."/>
            <person name="Yutin N."/>
            <person name="Jorgensen S.L."/>
            <person name="Dharamshi J."/>
            <person name="Homa F."/>
            <person name="Zaremba-Niedwiedzka K."/>
            <person name="Spang A."/>
            <person name="Wolf Y.I."/>
            <person name="Koonin E.V."/>
            <person name="Ettema T.J."/>
        </authorList>
    </citation>
    <scope>NUCLEOTIDE SEQUENCE</scope>
</reference>
<evidence type="ECO:0000313" key="3">
    <source>
        <dbReference type="EMBL" id="QBK91684.1"/>
    </source>
</evidence>
<organism evidence="3">
    <name type="scientific">Pithovirus LCPAC304</name>
    <dbReference type="NCBI Taxonomy" id="2506594"/>
    <lineage>
        <taxon>Viruses</taxon>
        <taxon>Pithoviruses</taxon>
    </lineage>
</organism>
<accession>A0A481Z745</accession>
<feature type="transmembrane region" description="Helical" evidence="2">
    <location>
        <begin position="6"/>
        <end position="26"/>
    </location>
</feature>
<keyword evidence="2" id="KW-0472">Membrane</keyword>
<keyword evidence="2" id="KW-0812">Transmembrane</keyword>
<protein>
    <recommendedName>
        <fullName evidence="4">Transmembrane protein</fullName>
    </recommendedName>
</protein>
<evidence type="ECO:0000256" key="2">
    <source>
        <dbReference type="SAM" id="Phobius"/>
    </source>
</evidence>
<evidence type="ECO:0000256" key="1">
    <source>
        <dbReference type="SAM" id="MobiDB-lite"/>
    </source>
</evidence>
<sequence length="136" mass="16175">MEHPSLLSSKVGILAVTGALMATYFYKRAGRHVQDKTPEPCRVQRLIDETMRVIIEMREMSDDETMRVIIEMRELSDEDEVARIKENRRKQFCSLSFHKREQEKKCLNAEKRKKAREERKQMLLEREKGKERLVGH</sequence>
<gene>
    <name evidence="3" type="ORF">LCPAC304_00100</name>
</gene>
<dbReference type="EMBL" id="MK500565">
    <property type="protein sequence ID" value="QBK91684.1"/>
    <property type="molecule type" value="Genomic_DNA"/>
</dbReference>
<name>A0A481Z745_9VIRU</name>
<keyword evidence="2" id="KW-1133">Transmembrane helix</keyword>